<protein>
    <submittedName>
        <fullName evidence="2">Pimeloyl-ACP methyl ester carboxylesterase</fullName>
    </submittedName>
</protein>
<evidence type="ECO:0000313" key="2">
    <source>
        <dbReference type="EMBL" id="TWF82079.1"/>
    </source>
</evidence>
<dbReference type="Gene3D" id="3.40.50.1820">
    <property type="entry name" value="alpha/beta hydrolase"/>
    <property type="match status" value="1"/>
</dbReference>
<proteinExistence type="predicted"/>
<dbReference type="OrthoDB" id="3249793at2"/>
<organism evidence="2 3">
    <name type="scientific">Pseudonocardia hierapolitana</name>
    <dbReference type="NCBI Taxonomy" id="1128676"/>
    <lineage>
        <taxon>Bacteria</taxon>
        <taxon>Bacillati</taxon>
        <taxon>Actinomycetota</taxon>
        <taxon>Actinomycetes</taxon>
        <taxon>Pseudonocardiales</taxon>
        <taxon>Pseudonocardiaceae</taxon>
        <taxon>Pseudonocardia</taxon>
    </lineage>
</organism>
<reference evidence="2 3" key="1">
    <citation type="submission" date="2019-06" db="EMBL/GenBank/DDBJ databases">
        <title>Sequencing the genomes of 1000 actinobacteria strains.</title>
        <authorList>
            <person name="Klenk H.-P."/>
        </authorList>
    </citation>
    <scope>NUCLEOTIDE SEQUENCE [LARGE SCALE GENOMIC DNA]</scope>
    <source>
        <strain evidence="2 3">DSM 45671</strain>
    </source>
</reference>
<dbReference type="InterPro" id="IPR050471">
    <property type="entry name" value="AB_hydrolase"/>
</dbReference>
<comment type="caution">
    <text evidence="2">The sequence shown here is derived from an EMBL/GenBank/DDBJ whole genome shotgun (WGS) entry which is preliminary data.</text>
</comment>
<dbReference type="InterPro" id="IPR029058">
    <property type="entry name" value="AB_hydrolase_fold"/>
</dbReference>
<dbReference type="PANTHER" id="PTHR43433">
    <property type="entry name" value="HYDROLASE, ALPHA/BETA FOLD FAMILY PROTEIN"/>
    <property type="match status" value="1"/>
</dbReference>
<dbReference type="Proteomes" id="UP000321261">
    <property type="component" value="Unassembled WGS sequence"/>
</dbReference>
<evidence type="ECO:0000313" key="3">
    <source>
        <dbReference type="Proteomes" id="UP000321261"/>
    </source>
</evidence>
<keyword evidence="3" id="KW-1185">Reference proteome</keyword>
<dbReference type="RefSeq" id="WP_147260466.1">
    <property type="nucleotide sequence ID" value="NZ_VIWU01000001.1"/>
</dbReference>
<dbReference type="PRINTS" id="PR00111">
    <property type="entry name" value="ABHYDROLASE"/>
</dbReference>
<feature type="domain" description="AB hydrolase-1" evidence="1">
    <location>
        <begin position="31"/>
        <end position="254"/>
    </location>
</feature>
<dbReference type="GO" id="GO:0003824">
    <property type="term" value="F:catalytic activity"/>
    <property type="evidence" value="ECO:0007669"/>
    <property type="project" value="UniProtKB-ARBA"/>
</dbReference>
<dbReference type="SUPFAM" id="SSF53474">
    <property type="entry name" value="alpha/beta-Hydrolases"/>
    <property type="match status" value="1"/>
</dbReference>
<evidence type="ECO:0000259" key="1">
    <source>
        <dbReference type="Pfam" id="PF12697"/>
    </source>
</evidence>
<dbReference type="PANTHER" id="PTHR43433:SF1">
    <property type="entry name" value="BLL5160 PROTEIN"/>
    <property type="match status" value="1"/>
</dbReference>
<dbReference type="Pfam" id="PF12697">
    <property type="entry name" value="Abhydrolase_6"/>
    <property type="match status" value="1"/>
</dbReference>
<name>A0A561T4R5_9PSEU</name>
<sequence length="268" mass="28368">MSVPADGPEPTRTAMGSGEINLFRRGSGRSVLVLHAAGGAGAWNPYLERLSEHFDVLAPDHPGFGRSDELPEIRTVPQLAQHYVRLLDALGIERVDVVGASFGGWIAAELASAVPDRVERLVLMAPAGLHVPDAPPADLFTMAPEAIVRALFLDRAVADAALAVPPTPDAAAQAARDAAAFERFARHPFLHDPELPARLPSITARTLVLAAEVDEIIPRAHSDAYAAAIGGAELHVVPRCGHALYQERPDAVADEVIGFLTAPEPAAR</sequence>
<dbReference type="EMBL" id="VIWU01000001">
    <property type="protein sequence ID" value="TWF82079.1"/>
    <property type="molecule type" value="Genomic_DNA"/>
</dbReference>
<accession>A0A561T4R5</accession>
<dbReference type="AlphaFoldDB" id="A0A561T4R5"/>
<dbReference type="InterPro" id="IPR000073">
    <property type="entry name" value="AB_hydrolase_1"/>
</dbReference>
<gene>
    <name evidence="2" type="ORF">FHX44_118024</name>
</gene>